<evidence type="ECO:0000313" key="4">
    <source>
        <dbReference type="EMBL" id="TVM17401.1"/>
    </source>
</evidence>
<accession>A0A7M3MF15</accession>
<dbReference type="Proteomes" id="UP000448292">
    <property type="component" value="Unassembled WGS sequence"/>
</dbReference>
<dbReference type="GO" id="GO:0070403">
    <property type="term" value="F:NAD+ binding"/>
    <property type="evidence" value="ECO:0007669"/>
    <property type="project" value="InterPro"/>
</dbReference>
<dbReference type="InterPro" id="IPR036291">
    <property type="entry name" value="NAD(P)-bd_dom_sf"/>
</dbReference>
<gene>
    <name evidence="4" type="ORF">DPQ33_09525</name>
</gene>
<dbReference type="Gene3D" id="1.10.1040.10">
    <property type="entry name" value="N-(1-d-carboxylethyl)-l-norvaline Dehydrogenase, domain 2"/>
    <property type="match status" value="1"/>
</dbReference>
<name>A0A7M3MF15_9BACT</name>
<reference evidence="4 5" key="1">
    <citation type="submission" date="2018-06" db="EMBL/GenBank/DDBJ databases">
        <title>Complete genome of Desulfovibrio indonesiensis P37SLT.</title>
        <authorList>
            <person name="Crispim J.S."/>
            <person name="Vidigal P.M.P."/>
            <person name="Silva L.C.F."/>
            <person name="Laguardia C.N."/>
            <person name="Araujo L.C."/>
            <person name="Dias R.S."/>
            <person name="Sousa M.P."/>
            <person name="Paula S.O."/>
            <person name="Silva C."/>
        </authorList>
    </citation>
    <scope>NUCLEOTIDE SEQUENCE [LARGE SCALE GENOMIC DNA]</scope>
    <source>
        <strain evidence="4 5">P37SLT</strain>
    </source>
</reference>
<dbReference type="EMBL" id="QMIE01000007">
    <property type="protein sequence ID" value="TVM17401.1"/>
    <property type="molecule type" value="Genomic_DNA"/>
</dbReference>
<proteinExistence type="predicted"/>
<evidence type="ECO:0000259" key="3">
    <source>
        <dbReference type="Pfam" id="PF02737"/>
    </source>
</evidence>
<dbReference type="SUPFAM" id="SSF48179">
    <property type="entry name" value="6-phosphogluconate dehydrogenase C-terminal domain-like"/>
    <property type="match status" value="1"/>
</dbReference>
<dbReference type="InterPro" id="IPR008927">
    <property type="entry name" value="6-PGluconate_DH-like_C_sf"/>
</dbReference>
<dbReference type="InterPro" id="IPR013328">
    <property type="entry name" value="6PGD_dom2"/>
</dbReference>
<evidence type="ECO:0000313" key="5">
    <source>
        <dbReference type="Proteomes" id="UP000448292"/>
    </source>
</evidence>
<keyword evidence="1" id="KW-0560">Oxidoreductase</keyword>
<feature type="domain" description="3-hydroxyacyl-CoA dehydrogenase NAD binding" evidence="3">
    <location>
        <begin position="153"/>
        <end position="330"/>
    </location>
</feature>
<dbReference type="PANTHER" id="PTHR48075">
    <property type="entry name" value="3-HYDROXYACYL-COA DEHYDROGENASE FAMILY PROTEIN"/>
    <property type="match status" value="1"/>
</dbReference>
<dbReference type="InterPro" id="IPR006108">
    <property type="entry name" value="3HC_DH_C"/>
</dbReference>
<dbReference type="Gene3D" id="3.40.50.720">
    <property type="entry name" value="NAD(P)-binding Rossmann-like Domain"/>
    <property type="match status" value="1"/>
</dbReference>
<evidence type="ECO:0000256" key="1">
    <source>
        <dbReference type="ARBA" id="ARBA00023002"/>
    </source>
</evidence>
<evidence type="ECO:0008006" key="6">
    <source>
        <dbReference type="Google" id="ProtNLM"/>
    </source>
</evidence>
<dbReference type="GO" id="GO:0006631">
    <property type="term" value="P:fatty acid metabolic process"/>
    <property type="evidence" value="ECO:0007669"/>
    <property type="project" value="InterPro"/>
</dbReference>
<organism evidence="4 5">
    <name type="scientific">Oceanidesulfovibrio indonesiensis</name>
    <dbReference type="NCBI Taxonomy" id="54767"/>
    <lineage>
        <taxon>Bacteria</taxon>
        <taxon>Pseudomonadati</taxon>
        <taxon>Thermodesulfobacteriota</taxon>
        <taxon>Desulfovibrionia</taxon>
        <taxon>Desulfovibrionales</taxon>
        <taxon>Desulfovibrionaceae</taxon>
        <taxon>Oceanidesulfovibrio</taxon>
    </lineage>
</organism>
<protein>
    <recommendedName>
        <fullName evidence="6">3-hydroxyacyl-CoA dehydrogenase</fullName>
    </recommendedName>
</protein>
<dbReference type="GO" id="GO:0016616">
    <property type="term" value="F:oxidoreductase activity, acting on the CH-OH group of donors, NAD or NADP as acceptor"/>
    <property type="evidence" value="ECO:0007669"/>
    <property type="project" value="InterPro"/>
</dbReference>
<dbReference type="InterPro" id="IPR006176">
    <property type="entry name" value="3-OHacyl-CoA_DH_NAD-bd"/>
</dbReference>
<feature type="domain" description="3-hydroxyacyl-CoA dehydrogenase C-terminal" evidence="2">
    <location>
        <begin position="335"/>
        <end position="432"/>
    </location>
</feature>
<sequence>MSGCPLCWRHWTTKTPPMASSPACIDAPRRCSAMPRRIRKCIVFFSPSYLHRRNRLSLKKPRGMRSGSFWQWSATSNMPWRKVCFRTPRHCSPPHFRERSITILLCSCLGISSSTDMPHKMWCIDSFMESGIPENSRVPSARRDGMKKSVKRVLIVGSGTIGTQVAALFALRGFDTVVYDASKERLERVSKDIAGMYEELIAGGHIDSALAISGLNRLHIADDIAEAAAGVDLVSESVPEDLGIKRQVFGRLNEVCDPGVVFTTNTSDLVPSMLADATGRPELFAAFHFHAPLRGGDVVDVMGHAGASPEVLELLRELAESLGQTPIVLKTERPGYIFNNLLNALTRAALELVVDDVASPETVDMAWKRIMHMPVGPFGILDMVGLDTAQRIAMLGATQQHDAGLKRIADYLSQYVEQGKLGVQSGRGFYEYS</sequence>
<comment type="caution">
    <text evidence="4">The sequence shown here is derived from an EMBL/GenBank/DDBJ whole genome shotgun (WGS) entry which is preliminary data.</text>
</comment>
<dbReference type="Pfam" id="PF02737">
    <property type="entry name" value="3HCDH_N"/>
    <property type="match status" value="1"/>
</dbReference>
<dbReference type="SUPFAM" id="SSF51735">
    <property type="entry name" value="NAD(P)-binding Rossmann-fold domains"/>
    <property type="match status" value="1"/>
</dbReference>
<dbReference type="AlphaFoldDB" id="A0A7M3MF15"/>
<evidence type="ECO:0000259" key="2">
    <source>
        <dbReference type="Pfam" id="PF00725"/>
    </source>
</evidence>
<dbReference type="Pfam" id="PF00725">
    <property type="entry name" value="3HCDH"/>
    <property type="match status" value="1"/>
</dbReference>
<keyword evidence="5" id="KW-1185">Reference proteome</keyword>
<dbReference type="PANTHER" id="PTHR48075:SF5">
    <property type="entry name" value="3-HYDROXYBUTYRYL-COA DEHYDROGENASE"/>
    <property type="match status" value="1"/>
</dbReference>